<reference evidence="1 2" key="1">
    <citation type="journal article" date="2023" name="Nucleic Acids Res.">
        <title>The hologenome of Daphnia magna reveals possible DNA methylation and microbiome-mediated evolution of the host genome.</title>
        <authorList>
            <person name="Chaturvedi A."/>
            <person name="Li X."/>
            <person name="Dhandapani V."/>
            <person name="Marshall H."/>
            <person name="Kissane S."/>
            <person name="Cuenca-Cambronero M."/>
            <person name="Asole G."/>
            <person name="Calvet F."/>
            <person name="Ruiz-Romero M."/>
            <person name="Marangio P."/>
            <person name="Guigo R."/>
            <person name="Rago D."/>
            <person name="Mirbahai L."/>
            <person name="Eastwood N."/>
            <person name="Colbourne J.K."/>
            <person name="Zhou J."/>
            <person name="Mallon E."/>
            <person name="Orsini L."/>
        </authorList>
    </citation>
    <scope>NUCLEOTIDE SEQUENCE [LARGE SCALE GENOMIC DNA]</scope>
    <source>
        <strain evidence="1">LRV0_1</strain>
    </source>
</reference>
<evidence type="ECO:0000313" key="1">
    <source>
        <dbReference type="EMBL" id="KAK4020889.1"/>
    </source>
</evidence>
<gene>
    <name evidence="1" type="ORF">OUZ56_002831</name>
</gene>
<evidence type="ECO:0000313" key="2">
    <source>
        <dbReference type="Proteomes" id="UP001234178"/>
    </source>
</evidence>
<organism evidence="1 2">
    <name type="scientific">Daphnia magna</name>
    <dbReference type="NCBI Taxonomy" id="35525"/>
    <lineage>
        <taxon>Eukaryota</taxon>
        <taxon>Metazoa</taxon>
        <taxon>Ecdysozoa</taxon>
        <taxon>Arthropoda</taxon>
        <taxon>Crustacea</taxon>
        <taxon>Branchiopoda</taxon>
        <taxon>Diplostraca</taxon>
        <taxon>Cladocera</taxon>
        <taxon>Anomopoda</taxon>
        <taxon>Daphniidae</taxon>
        <taxon>Daphnia</taxon>
    </lineage>
</organism>
<sequence>MTTAEEESKPEGCYYRQSSRFAHLLAHKTTTEIVPLKFRYGENVQCPQNDIGKRCKCYAKSF</sequence>
<protein>
    <submittedName>
        <fullName evidence="1">Uncharacterized protein</fullName>
    </submittedName>
</protein>
<name>A0ABR0A7C2_9CRUS</name>
<proteinExistence type="predicted"/>
<comment type="caution">
    <text evidence="1">The sequence shown here is derived from an EMBL/GenBank/DDBJ whole genome shotgun (WGS) entry which is preliminary data.</text>
</comment>
<dbReference type="Proteomes" id="UP001234178">
    <property type="component" value="Unassembled WGS sequence"/>
</dbReference>
<keyword evidence="2" id="KW-1185">Reference proteome</keyword>
<dbReference type="EMBL" id="JAOYFB010000036">
    <property type="protein sequence ID" value="KAK4020889.1"/>
    <property type="molecule type" value="Genomic_DNA"/>
</dbReference>
<accession>A0ABR0A7C2</accession>